<dbReference type="Pfam" id="PF22396">
    <property type="entry name" value="DUF6976"/>
    <property type="match status" value="1"/>
</dbReference>
<sequence>MNETKGMFSLAEVAELVASGRPILLAGDEALLDQVPRGNWIGGTIPYFMGDQGGLQSKEMLHVSVIHGAKGGYVGWYDTETIGDIAADGPVNGLTVCILPAGSAVHEHYAKHAPDFEDMFMKPLVGWVAGVDLRDLGRVTPKVYNGATGEKSDGQAVGLHIELAADKQAKVELLNLFQPLDAHTLVFDADGFSAGDCMIDGKQANLARFIAEHAIDTRMPLVADYNGFYVNVSIQSVDAESGNTRFYAPVFAGVEYFFAKPVADYVASFDQAMSDRNIESVFSCNCILNYLYAGLEGKKTGSLTGPMTFGEIAWQLLNQTLVWVRIVDR</sequence>
<dbReference type="Proteomes" id="UP000031572">
    <property type="component" value="Unassembled WGS sequence"/>
</dbReference>
<dbReference type="EMBL" id="JWJG01000028">
    <property type="protein sequence ID" value="KIF83949.1"/>
    <property type="molecule type" value="Genomic_DNA"/>
</dbReference>
<keyword evidence="2" id="KW-1185">Reference proteome</keyword>
<accession>A0A0C2BVB2</accession>
<protein>
    <submittedName>
        <fullName evidence="1">Uncharacterized protein</fullName>
    </submittedName>
</protein>
<evidence type="ECO:0000313" key="1">
    <source>
        <dbReference type="EMBL" id="KIF83949.1"/>
    </source>
</evidence>
<proteinExistence type="predicted"/>
<reference evidence="1 2" key="1">
    <citation type="submission" date="2014-12" db="EMBL/GenBank/DDBJ databases">
        <title>Denitrispirillum autotrophicum gen. nov., sp. nov., Denitrifying, Facultatively Autotrophic Bacteria Isolated from Rice Paddy Soil.</title>
        <authorList>
            <person name="Ishii S."/>
            <person name="Ashida N."/>
            <person name="Ohno H."/>
            <person name="Otsuka S."/>
            <person name="Yokota A."/>
            <person name="Senoo K."/>
        </authorList>
    </citation>
    <scope>NUCLEOTIDE SEQUENCE [LARGE SCALE GENOMIC DNA]</scope>
    <source>
        <strain evidence="1 2">TSA66</strain>
    </source>
</reference>
<dbReference type="InterPro" id="IPR054249">
    <property type="entry name" value="DUF6976"/>
</dbReference>
<name>A0A0C2BVB2_9BURK</name>
<evidence type="ECO:0000313" key="2">
    <source>
        <dbReference type="Proteomes" id="UP000031572"/>
    </source>
</evidence>
<dbReference type="AlphaFoldDB" id="A0A0C2BVB2"/>
<organism evidence="1 2">
    <name type="scientific">Noviherbaspirillum autotrophicum</name>
    <dbReference type="NCBI Taxonomy" id="709839"/>
    <lineage>
        <taxon>Bacteria</taxon>
        <taxon>Pseudomonadati</taxon>
        <taxon>Pseudomonadota</taxon>
        <taxon>Betaproteobacteria</taxon>
        <taxon>Burkholderiales</taxon>
        <taxon>Oxalobacteraceae</taxon>
        <taxon>Noviherbaspirillum</taxon>
    </lineage>
</organism>
<gene>
    <name evidence="1" type="ORF">TSA66_23450</name>
</gene>
<dbReference type="STRING" id="709839.TSA66_23450"/>
<comment type="caution">
    <text evidence="1">The sequence shown here is derived from an EMBL/GenBank/DDBJ whole genome shotgun (WGS) entry which is preliminary data.</text>
</comment>